<evidence type="ECO:0000313" key="2">
    <source>
        <dbReference type="EMBL" id="MFC4512201.1"/>
    </source>
</evidence>
<evidence type="ECO:0008006" key="4">
    <source>
        <dbReference type="Google" id="ProtNLM"/>
    </source>
</evidence>
<evidence type="ECO:0000313" key="3">
    <source>
        <dbReference type="Proteomes" id="UP001595990"/>
    </source>
</evidence>
<dbReference type="SUPFAM" id="SSF52540">
    <property type="entry name" value="P-loop containing nucleoside triphosphate hydrolases"/>
    <property type="match status" value="1"/>
</dbReference>
<dbReference type="EMBL" id="JBHSFS010000002">
    <property type="protein sequence ID" value="MFC4512201.1"/>
    <property type="molecule type" value="Genomic_DNA"/>
</dbReference>
<keyword evidence="3" id="KW-1185">Reference proteome</keyword>
<dbReference type="Proteomes" id="UP001595990">
    <property type="component" value="Unassembled WGS sequence"/>
</dbReference>
<sequence length="1408" mass="154350">MDFKHFVTRVTWHHGGGLFNARMGTAVNNEPAELPQRPGPRRKTTWRRGKQVHPDAPHSAWLWDALRHWGVHHGDPEHPWQLQTERIAEWLNCAKSTVTRWQLHGHLPKLAVFETVRREVGCGASCSSPYANLRELRVHYHSADAEQRDGKPPTPMGAHHTNAAHGAARQNKPPNTSNVERAVLAEHERTVRTWEMVRPRLDNPSLPDVHLRDLYVRRSVQKEVYQHLLNQRLNSRSPGVAVLGDPGFGKSCVLWGVQNDLNQKGYSTLAISASALLSSPESHAVLSPEDLRRGVQAYRRRLQSSHSGPPRLVLLLDTADLLLHDRDGATLLDSVIQGVRECGVAVAVACRSTEARLLEELGPKGTVAPLLKKFHLGGFDDGLGPFRGHRPRRGWAQNSELDHAVDSYIRAFCPDHVRSGAHPDATAAQTLSGPAMQMRATLADAMARGLPLGELIRHPLSFRMIFDLYAPAGPRDKDLDVAGLFREYWENRVVRDRRHNLVDGSPPATDPDAELDLSDAVCALGLAMLRAGKPDLPRADVMDILAKQCGSDLSNNVRRTLSVLLKRGVLRESSDHVLAFFHQAFAEHAAGRGLWRNGVSGLQAGANRVIKHPDDLFTAEAVRHGIHVADRDDAAGWYPALDSLMVDDHAAVRLTALRIHAGLRHSPSRAVDRGIKTLSTADSWQITSYLTVLTGTSRPAPHSWPKLLRTIWAGDSMADRRRVLVAVTHLAHQQPQEAAEFIEGIKLLSFLDADSLKCLPVGGELTMLLLGLDALSRDKTSAGCTRLIEAAVELGNKAVLEHSISALAHLTAEAPETYAPQAKLLPAKLAGLPPNRLWTNALDDLITAAAQPWAIAHGGTKLSELCEIAEQCALALTESTTTPKERVFLRGLANLLSSRPSQVVRRILNIAITSQSTGHPASAADAAKYLLAPLLAQDESTGAEAARKWCQSRLRPSSKAIFESGVAGTVAKALDTDKVPLPNTTIAACIGGDDRSAHPRPTSHKLWLAPPWPPALTAAAMAGGHPQATRAFEYHLTMSKPGIVGANTELREAIARRAVEVPEPLLDLLLKDARHSGDLQGLKRLSGLDEKLLAPLLSVSAQRATLLAIAQCLQESAGSKEVGLRLENQVADFPTVAETRERLTATTSSTLHRTIMRSTFERLTWEAEKWQGEDPLTALGPVLNEIRDSGQVVLSTGGPYDNYGRQTLLAANEAHLLLIALHAHYGDLTNEHLAELHKLVFATDLGAFLPPDDQEAHPYNWRRRFEHLPHLGLRLAKAGKEHAARQLLNTAITTMNHDDPSGRAGWRERAASNWRPYLRVISHTDRAALTDTIRSYAHQDIFMARHLIEVAGQTLGDISNEIYDLMRDPAIPESLAPVLRQTASWAGRAERGVAWPEIFQELADPDGA</sequence>
<protein>
    <recommendedName>
        <fullName evidence="4">AAA+ ATPase domain-containing protein</fullName>
    </recommendedName>
</protein>
<name>A0ABV9BC92_9ACTN</name>
<accession>A0ABV9BC92</accession>
<comment type="caution">
    <text evidence="2">The sequence shown here is derived from an EMBL/GenBank/DDBJ whole genome shotgun (WGS) entry which is preliminary data.</text>
</comment>
<dbReference type="RefSeq" id="WP_417922281.1">
    <property type="nucleotide sequence ID" value="NZ_JBHSFS010000002.1"/>
</dbReference>
<gene>
    <name evidence="2" type="ORF">ACFPEN_04550</name>
</gene>
<proteinExistence type="predicted"/>
<reference evidence="3" key="1">
    <citation type="journal article" date="2019" name="Int. J. Syst. Evol. Microbiol.">
        <title>The Global Catalogue of Microorganisms (GCM) 10K type strain sequencing project: providing services to taxonomists for standard genome sequencing and annotation.</title>
        <authorList>
            <consortium name="The Broad Institute Genomics Platform"/>
            <consortium name="The Broad Institute Genome Sequencing Center for Infectious Disease"/>
            <person name="Wu L."/>
            <person name="Ma J."/>
        </authorList>
    </citation>
    <scope>NUCLEOTIDE SEQUENCE [LARGE SCALE GENOMIC DNA]</scope>
    <source>
        <strain evidence="3">CECT 8064</strain>
    </source>
</reference>
<organism evidence="2 3">
    <name type="scientific">Streptomyces ehimensis</name>
    <dbReference type="NCBI Taxonomy" id="68195"/>
    <lineage>
        <taxon>Bacteria</taxon>
        <taxon>Bacillati</taxon>
        <taxon>Actinomycetota</taxon>
        <taxon>Actinomycetes</taxon>
        <taxon>Kitasatosporales</taxon>
        <taxon>Streptomycetaceae</taxon>
        <taxon>Streptomyces</taxon>
    </lineage>
</organism>
<evidence type="ECO:0000256" key="1">
    <source>
        <dbReference type="SAM" id="MobiDB-lite"/>
    </source>
</evidence>
<feature type="region of interest" description="Disordered" evidence="1">
    <location>
        <begin position="143"/>
        <end position="176"/>
    </location>
</feature>
<dbReference type="InterPro" id="IPR027417">
    <property type="entry name" value="P-loop_NTPase"/>
</dbReference>
<feature type="compositionally biased region" description="Low complexity" evidence="1">
    <location>
        <begin position="157"/>
        <end position="168"/>
    </location>
</feature>
<feature type="compositionally biased region" description="Basic residues" evidence="1">
    <location>
        <begin position="39"/>
        <end position="51"/>
    </location>
</feature>
<feature type="region of interest" description="Disordered" evidence="1">
    <location>
        <begin position="29"/>
        <end position="53"/>
    </location>
</feature>